<accession>A0AAJ7BMH3</accession>
<evidence type="ECO:0000313" key="3">
    <source>
        <dbReference type="Proteomes" id="UP000694920"/>
    </source>
</evidence>
<gene>
    <name evidence="4" type="primary">LOC107265107</name>
</gene>
<protein>
    <submittedName>
        <fullName evidence="4">Uncharacterized protein LOC107265107</fullName>
    </submittedName>
</protein>
<name>A0AAJ7BMH3_CEPCN</name>
<dbReference type="RefSeq" id="XP_015589644.1">
    <property type="nucleotide sequence ID" value="XM_015734158.2"/>
</dbReference>
<reference evidence="4" key="1">
    <citation type="submission" date="2025-08" db="UniProtKB">
        <authorList>
            <consortium name="RefSeq"/>
        </authorList>
    </citation>
    <scope>IDENTIFICATION</scope>
</reference>
<evidence type="ECO:0000256" key="2">
    <source>
        <dbReference type="SAM" id="SignalP"/>
    </source>
</evidence>
<keyword evidence="2" id="KW-0732">Signal</keyword>
<feature type="signal peptide" evidence="2">
    <location>
        <begin position="1"/>
        <end position="26"/>
    </location>
</feature>
<dbReference type="Proteomes" id="UP000694920">
    <property type="component" value="Unplaced"/>
</dbReference>
<dbReference type="KEGG" id="ccin:107265107"/>
<evidence type="ECO:0000256" key="1">
    <source>
        <dbReference type="SAM" id="MobiDB-lite"/>
    </source>
</evidence>
<sequence length="137" mass="15004">MCKVTFGIITLLGSLILFHTISNSKAQTSSDAEVGDNARIIFGVNNPIRRWYCSTFCNYPRLFFGTKCAKKCPQFPIIVIQPTLNYKTTAKEGTVTKNVTTTTPVSILDKNSMDVSEGSMVGSVKEGSVDKSNVIKQ</sequence>
<dbReference type="GeneID" id="107265107"/>
<feature type="region of interest" description="Disordered" evidence="1">
    <location>
        <begin position="118"/>
        <end position="137"/>
    </location>
</feature>
<proteinExistence type="predicted"/>
<evidence type="ECO:0000313" key="4">
    <source>
        <dbReference type="RefSeq" id="XP_015589644.1"/>
    </source>
</evidence>
<keyword evidence="3" id="KW-1185">Reference proteome</keyword>
<feature type="chain" id="PRO_5042511986" evidence="2">
    <location>
        <begin position="27"/>
        <end position="137"/>
    </location>
</feature>
<organism evidence="3 4">
    <name type="scientific">Cephus cinctus</name>
    <name type="common">Wheat stem sawfly</name>
    <dbReference type="NCBI Taxonomy" id="211228"/>
    <lineage>
        <taxon>Eukaryota</taxon>
        <taxon>Metazoa</taxon>
        <taxon>Ecdysozoa</taxon>
        <taxon>Arthropoda</taxon>
        <taxon>Hexapoda</taxon>
        <taxon>Insecta</taxon>
        <taxon>Pterygota</taxon>
        <taxon>Neoptera</taxon>
        <taxon>Endopterygota</taxon>
        <taxon>Hymenoptera</taxon>
        <taxon>Cephoidea</taxon>
        <taxon>Cephidae</taxon>
        <taxon>Cephus</taxon>
    </lineage>
</organism>
<dbReference type="AlphaFoldDB" id="A0AAJ7BMH3"/>